<evidence type="ECO:0000256" key="3">
    <source>
        <dbReference type="ARBA" id="ARBA00022989"/>
    </source>
</evidence>
<dbReference type="Proteomes" id="UP001166674">
    <property type="component" value="Unassembled WGS sequence"/>
</dbReference>
<dbReference type="InterPro" id="IPR036259">
    <property type="entry name" value="MFS_trans_sf"/>
</dbReference>
<dbReference type="GO" id="GO:0005886">
    <property type="term" value="C:plasma membrane"/>
    <property type="evidence" value="ECO:0007669"/>
    <property type="project" value="TreeGrafter"/>
</dbReference>
<keyword evidence="5" id="KW-0762">Sugar transport</keyword>
<keyword evidence="5" id="KW-0813">Transport</keyword>
<dbReference type="InterPro" id="IPR045263">
    <property type="entry name" value="GLUT"/>
</dbReference>
<dbReference type="GO" id="GO:0046323">
    <property type="term" value="P:D-glucose import"/>
    <property type="evidence" value="ECO:0007669"/>
    <property type="project" value="TreeGrafter"/>
</dbReference>
<evidence type="ECO:0000256" key="1">
    <source>
        <dbReference type="ARBA" id="ARBA00004141"/>
    </source>
</evidence>
<evidence type="ECO:0000256" key="2">
    <source>
        <dbReference type="ARBA" id="ARBA00022692"/>
    </source>
</evidence>
<keyword evidence="4" id="KW-0472">Membrane</keyword>
<keyword evidence="6" id="KW-1185">Reference proteome</keyword>
<dbReference type="AlphaFoldDB" id="A0AA41NGV5"/>
<reference evidence="5" key="1">
    <citation type="submission" date="2020-03" db="EMBL/GenBank/DDBJ databases">
        <title>Studies in the Genomics of Life Span.</title>
        <authorList>
            <person name="Glass D."/>
        </authorList>
    </citation>
    <scope>NUCLEOTIDE SEQUENCE</scope>
    <source>
        <strain evidence="5">SUZIE</strain>
        <tissue evidence="5">Muscle</tissue>
    </source>
</reference>
<dbReference type="Pfam" id="PF00083">
    <property type="entry name" value="Sugar_tr"/>
    <property type="match status" value="1"/>
</dbReference>
<dbReference type="GO" id="GO:0055056">
    <property type="term" value="F:D-glucose transmembrane transporter activity"/>
    <property type="evidence" value="ECO:0007669"/>
    <property type="project" value="TreeGrafter"/>
</dbReference>
<dbReference type="Gene3D" id="1.20.1250.20">
    <property type="entry name" value="MFS general substrate transporter like domains"/>
    <property type="match status" value="2"/>
</dbReference>
<keyword evidence="3" id="KW-1133">Transmembrane helix</keyword>
<dbReference type="PANTHER" id="PTHR23503">
    <property type="entry name" value="SOLUTE CARRIER FAMILY 2"/>
    <property type="match status" value="1"/>
</dbReference>
<gene>
    <name evidence="5" type="ORF">SUZIE_206620</name>
</gene>
<comment type="subcellular location">
    <subcellularLocation>
        <location evidence="1">Membrane</location>
        <topology evidence="1">Multi-pass membrane protein</topology>
    </subcellularLocation>
</comment>
<evidence type="ECO:0000256" key="4">
    <source>
        <dbReference type="ARBA" id="ARBA00023136"/>
    </source>
</evidence>
<proteinExistence type="predicted"/>
<dbReference type="InterPro" id="IPR005828">
    <property type="entry name" value="MFS_sugar_transport-like"/>
</dbReference>
<dbReference type="EMBL" id="JAATJV010438113">
    <property type="protein sequence ID" value="MBZ3890170.1"/>
    <property type="molecule type" value="Genomic_DNA"/>
</dbReference>
<accession>A0AA41NGV5</accession>
<dbReference type="GO" id="GO:0070837">
    <property type="term" value="P:dehydroascorbic acid transport"/>
    <property type="evidence" value="ECO:0007669"/>
    <property type="project" value="TreeGrafter"/>
</dbReference>
<sequence>MSQEKQVSVLPLSRSSSYQQPILISIALQRSQQLSGIDAVFYYSTRIFKDAGVEEPIYATTGAAVLVYVAFFEIGPGPVPWFIVAELFGQGPRMLSNDNVFQMET</sequence>
<protein>
    <submittedName>
        <fullName evidence="5">Solute carrier family 2, facilitated glucose transporter member 3</fullName>
    </submittedName>
</protein>
<keyword evidence="2" id="KW-0812">Transmembrane</keyword>
<evidence type="ECO:0000313" key="5">
    <source>
        <dbReference type="EMBL" id="MBZ3890170.1"/>
    </source>
</evidence>
<comment type="caution">
    <text evidence="5">The sequence shown here is derived from an EMBL/GenBank/DDBJ whole genome shotgun (WGS) entry which is preliminary data.</text>
</comment>
<name>A0AA41NGV5_SCICA</name>
<evidence type="ECO:0000313" key="6">
    <source>
        <dbReference type="Proteomes" id="UP001166674"/>
    </source>
</evidence>
<dbReference type="PANTHER" id="PTHR23503:SF99">
    <property type="entry name" value="SOLUTE CARRIER FAMILY 2, FACILITATED GLUCOSE TRANSPORTER MEMBER 3"/>
    <property type="match status" value="1"/>
</dbReference>
<organism evidence="5 6">
    <name type="scientific">Sciurus carolinensis</name>
    <name type="common">Eastern gray squirrel</name>
    <dbReference type="NCBI Taxonomy" id="30640"/>
    <lineage>
        <taxon>Eukaryota</taxon>
        <taxon>Metazoa</taxon>
        <taxon>Chordata</taxon>
        <taxon>Craniata</taxon>
        <taxon>Vertebrata</taxon>
        <taxon>Euteleostomi</taxon>
        <taxon>Mammalia</taxon>
        <taxon>Eutheria</taxon>
        <taxon>Euarchontoglires</taxon>
        <taxon>Glires</taxon>
        <taxon>Rodentia</taxon>
        <taxon>Sciuromorpha</taxon>
        <taxon>Sciuridae</taxon>
        <taxon>Sciurinae</taxon>
        <taxon>Sciurini</taxon>
        <taxon>Sciurus</taxon>
    </lineage>
</organism>